<organism evidence="1 2">
    <name type="scientific">Entomophthora muscae</name>
    <dbReference type="NCBI Taxonomy" id="34485"/>
    <lineage>
        <taxon>Eukaryota</taxon>
        <taxon>Fungi</taxon>
        <taxon>Fungi incertae sedis</taxon>
        <taxon>Zoopagomycota</taxon>
        <taxon>Entomophthoromycotina</taxon>
        <taxon>Entomophthoromycetes</taxon>
        <taxon>Entomophthorales</taxon>
        <taxon>Entomophthoraceae</taxon>
        <taxon>Entomophthora</taxon>
    </lineage>
</organism>
<name>A0ACC2T6I5_9FUNG</name>
<dbReference type="Proteomes" id="UP001165960">
    <property type="component" value="Unassembled WGS sequence"/>
</dbReference>
<evidence type="ECO:0000313" key="2">
    <source>
        <dbReference type="Proteomes" id="UP001165960"/>
    </source>
</evidence>
<evidence type="ECO:0000313" key="1">
    <source>
        <dbReference type="EMBL" id="KAJ9070152.1"/>
    </source>
</evidence>
<comment type="caution">
    <text evidence="1">The sequence shown here is derived from an EMBL/GenBank/DDBJ whole genome shotgun (WGS) entry which is preliminary data.</text>
</comment>
<keyword evidence="2" id="KW-1185">Reference proteome</keyword>
<protein>
    <submittedName>
        <fullName evidence="1">Uncharacterized protein</fullName>
    </submittedName>
</protein>
<dbReference type="EMBL" id="QTSX02003589">
    <property type="protein sequence ID" value="KAJ9070152.1"/>
    <property type="molecule type" value="Genomic_DNA"/>
</dbReference>
<gene>
    <name evidence="1" type="ORF">DSO57_1011313</name>
</gene>
<proteinExistence type="predicted"/>
<accession>A0ACC2T6I5</accession>
<reference evidence="1" key="1">
    <citation type="submission" date="2022-04" db="EMBL/GenBank/DDBJ databases">
        <title>Genome of the entomopathogenic fungus Entomophthora muscae.</title>
        <authorList>
            <person name="Elya C."/>
            <person name="Lovett B.R."/>
            <person name="Lee E."/>
            <person name="Macias A.M."/>
            <person name="Hajek A.E."/>
            <person name="De Bivort B.L."/>
            <person name="Kasson M.T."/>
            <person name="De Fine Licht H.H."/>
            <person name="Stajich J.E."/>
        </authorList>
    </citation>
    <scope>NUCLEOTIDE SEQUENCE</scope>
    <source>
        <strain evidence="1">Berkeley</strain>
    </source>
</reference>
<sequence>MDAQEVVVDFLNKIPVHSHELGALAAELQNFLVPNMFGQGLHDNFSEEEAENIKSYDSVPPTPDMVHHLISKVCILLSTDEQPLWAASSAFLHRYILKLSKDQITRNTAQLVAYTLLASIQAKAAHQLRFMLENVNSALGAIYCLWKGPPESDSLGFLTTYDLIRLFQEISESGRVPVHFILHSLFNEVERERISLSSLLLPPDGNYPVLAFPYTQLDAWRLRKQCDWMEIEQEAEHHRRTGYLESMTKHLDDLLYQNAPPHIIFQMVEESGLSLLEGLVKKVERVCRKIRCQFDFFTPRPDIDASDLNTSSMLAAPSNTSFFELLQELGEQIYMFVSQHKLLYSEIIDAFLELVEPKVGKPRIEKDNTLLWLILQLFHVEHLRTEIVNDFNTNEAQFQKLIRMYNHTQTESVDAYHLRDLALQCALIHQQESILDRSNLKTRLPGLVPALKYSQISYIMHNEFIKSRELIGQVTLFDPATPIEQVRLGVIGQMRQGQFPQSLFVNLMPGKSDYGRVVFADCTFVLGGIINYCTLDQLPVNSKQQLMDLFITMALNPDKPLPASTKALPPPTCVSPAMVDAIFRLVYSAPLALESYIQSLLGALKSHASPQLPGQMRWYATILQLISYRLVRHFSNHPSALLIECLPLPQVHPQLQLEAEDMTAAAINLLVSFEQLQALDCSRPFLLFGCRHLAHMLVLRIVELIKHASIGSHGDMIHTILARLPPLRLSNVTNFPSEVASFYLNAEHPTGPISLAQARDFLVAHGELHEPLIQGNHELNVVALVDLYILPGNQGYFLPMLWAVLLKHGSVTPHVVMLMRLTVPKLSSPSKYERTVHFLFAILPTINLSQSGFLLDELIFNHHVLMFHHVLFGLSCDGLLSDVPVRWDVINYLLLYSPSFKARYTFWEELNVSRYFWRETEYFKKHCHYLTNFPEPLQHPNSPGNSWTDANCPMPHMPSYFGNVVLRTISSLEYILNAWIGANQFDLLANFLLQYPHLLKHHQLPLTTVRNILAVHWDTAGFMYPLRLKLAQQLDPSQVPFSAQFLNYLTTGEITLSGAYFEQLVEGLVQAIDPISSPLPRSASVPERHFREFSNPIRHVLEAVIVELLCVPVDPTMTTVVSSLSAVALSKRAPQTIHAIGLLLAHLPFNAILHLANDMAADTVFQAGLMNDITSNVFFGPFLLQRGFRLGTSLNTLLTLFHSILHFSTIESFKALPGIIDQLGADITTVSQINFIFSLVGPSLQRIVGTSLLDEMMLSLAKLVVLKGIESDPPLIFMDMIQHHHASACGPKLALLGQFLASQHQREPSNPALLRLFKLLGNDF</sequence>